<dbReference type="PANTHER" id="PTHR12966:SF0">
    <property type="entry name" value="NADH DEHYDROGENASE [UBIQUINONE] 1 ALPHA SUBCOMPLEX SUBUNIT 13"/>
    <property type="match status" value="1"/>
</dbReference>
<comment type="function">
    <text evidence="12">Accessory subunit of the mitochondrial membrane respiratory chain NADH dehydrogenase (Complex I), that is believed not to be involved in catalysis. Complex I functions in the transfer of electrons from NADH to the respiratory chain. The immediate electron acceptor for the enzyme is believed to be ubiquinone. Involved in the interferon/all-trans-retinoic acid (IFN/RA) induced cell death. This apoptotic activity is inhibited by interaction with viral IRF1. Prevents the transactivation of STAT3 target genes. May play a role in CARD15-mediated innate mucosal responses and serve to regulate intestinal epithelial cell responses to microbes.</text>
</comment>
<evidence type="ECO:0000256" key="11">
    <source>
        <dbReference type="ARBA" id="ARBA00023136"/>
    </source>
</evidence>
<keyword evidence="5 14" id="KW-0679">Respiratory chain</keyword>
<evidence type="ECO:0000256" key="3">
    <source>
        <dbReference type="ARBA" id="ARBA00018192"/>
    </source>
</evidence>
<organism evidence="15 16">
    <name type="scientific">Sus scrofa</name>
    <name type="common">Pig</name>
    <dbReference type="NCBI Taxonomy" id="9823"/>
    <lineage>
        <taxon>Eukaryota</taxon>
        <taxon>Metazoa</taxon>
        <taxon>Chordata</taxon>
        <taxon>Craniata</taxon>
        <taxon>Vertebrata</taxon>
        <taxon>Euteleostomi</taxon>
        <taxon>Mammalia</taxon>
        <taxon>Eutheria</taxon>
        <taxon>Laurasiatheria</taxon>
        <taxon>Artiodactyla</taxon>
        <taxon>Suina</taxon>
        <taxon>Suidae</taxon>
        <taxon>Sus</taxon>
    </lineage>
</organism>
<keyword evidence="6" id="KW-0812">Transmembrane</keyword>
<dbReference type="GO" id="GO:0045271">
    <property type="term" value="C:respiratory chain complex I"/>
    <property type="evidence" value="ECO:0007669"/>
    <property type="project" value="UniProtKB-UniRule"/>
</dbReference>
<evidence type="ECO:0000256" key="4">
    <source>
        <dbReference type="ARBA" id="ARBA00022448"/>
    </source>
</evidence>
<evidence type="ECO:0000256" key="12">
    <source>
        <dbReference type="ARBA" id="ARBA00045908"/>
    </source>
</evidence>
<evidence type="ECO:0000256" key="8">
    <source>
        <dbReference type="ARBA" id="ARBA00022982"/>
    </source>
</evidence>
<keyword evidence="9" id="KW-1133">Transmembrane helix</keyword>
<comment type="subunit">
    <text evidence="13">Complex I is composed of 45 different subunits. Interacts with CARD15, but not with CARD4. Interacts with STAT3, but not with STAT1, STAT2 and STAT5A. Interacts with OLFM4.</text>
</comment>
<evidence type="ECO:0000256" key="10">
    <source>
        <dbReference type="ARBA" id="ARBA00023128"/>
    </source>
</evidence>
<dbReference type="GO" id="GO:0005743">
    <property type="term" value="C:mitochondrial inner membrane"/>
    <property type="evidence" value="ECO:0007669"/>
    <property type="project" value="UniProtKB-SubCell"/>
</dbReference>
<keyword evidence="10 14" id="KW-0496">Mitochondrion</keyword>
<comment type="similarity">
    <text evidence="2 14">Belongs to the complex I NDUFA13 subunit family.</text>
</comment>
<dbReference type="Proteomes" id="UP000694723">
    <property type="component" value="Unplaced"/>
</dbReference>
<evidence type="ECO:0000313" key="15">
    <source>
        <dbReference type="Ensembl" id="ENSSSCP00060016426.1"/>
    </source>
</evidence>
<dbReference type="Ensembl" id="ENSSSCT00060038629.1">
    <property type="protein sequence ID" value="ENSSSCP00060016426.1"/>
    <property type="gene ID" value="ENSSSCG00060028564.1"/>
</dbReference>
<evidence type="ECO:0000256" key="1">
    <source>
        <dbReference type="ARBA" id="ARBA00004298"/>
    </source>
</evidence>
<accession>A0A8D1UZ61</accession>
<keyword evidence="8 14" id="KW-0249">Electron transport</keyword>
<name>A0A8D1UZ61_PIG</name>
<evidence type="ECO:0000256" key="7">
    <source>
        <dbReference type="ARBA" id="ARBA00022792"/>
    </source>
</evidence>
<dbReference type="InterPro" id="IPR009346">
    <property type="entry name" value="GRIM-19"/>
</dbReference>
<evidence type="ECO:0000256" key="6">
    <source>
        <dbReference type="ARBA" id="ARBA00022692"/>
    </source>
</evidence>
<keyword evidence="4 14" id="KW-0813">Transport</keyword>
<evidence type="ECO:0000256" key="13">
    <source>
        <dbReference type="ARBA" id="ARBA00046797"/>
    </source>
</evidence>
<dbReference type="Pfam" id="PF06212">
    <property type="entry name" value="GRIM-19"/>
    <property type="match status" value="1"/>
</dbReference>
<keyword evidence="11" id="KW-0472">Membrane</keyword>
<evidence type="ECO:0000256" key="2">
    <source>
        <dbReference type="ARBA" id="ARBA00007312"/>
    </source>
</evidence>
<evidence type="ECO:0000256" key="14">
    <source>
        <dbReference type="RuleBase" id="RU368034"/>
    </source>
</evidence>
<proteinExistence type="inferred from homology"/>
<dbReference type="AlphaFoldDB" id="A0A8D1UZ61"/>
<evidence type="ECO:0000313" key="16">
    <source>
        <dbReference type="Proteomes" id="UP000694723"/>
    </source>
</evidence>
<reference evidence="15" key="1">
    <citation type="submission" date="2025-08" db="UniProtKB">
        <authorList>
            <consortium name="Ensembl"/>
        </authorList>
    </citation>
    <scope>IDENTIFICATION</scope>
</reference>
<keyword evidence="7 14" id="KW-0999">Mitochondrion inner membrane</keyword>
<dbReference type="PANTHER" id="PTHR12966">
    <property type="entry name" value="NADH DEHYDROGENASE UBIQUINONE 1 ALPHA SUBCOMPLEX SUBUNIT 13"/>
    <property type="match status" value="1"/>
</dbReference>
<protein>
    <recommendedName>
        <fullName evidence="3 14">NADH dehydrogenase [ubiquinone] 1 alpha subcomplex subunit 13</fullName>
    </recommendedName>
</protein>
<evidence type="ECO:0000256" key="9">
    <source>
        <dbReference type="ARBA" id="ARBA00022989"/>
    </source>
</evidence>
<comment type="function">
    <text evidence="14">Complex I functions in the transfer of electrons from NADH to the respiratory chain. Accessory subunit of the mitochondrial membrane respiratory chain NADH dehydrogenase (Complex I), that is believed not to be involved in catalysis.</text>
</comment>
<sequence length="157" mass="18150">MGASIFKMVIMEKSTTASKAASKVKQDVPSPGGYNPINDKQNLPRWGLSGYSKFAVGIGTLLFRYWSIVKWNREQRCLQIKDVEAHIALMPLFQAEKDWRVRQMLWENLEEEDVPDGQVGEPVFHTRHWVTPVMDELSGLRTNEEILSATYGFKWYR</sequence>
<comment type="subcellular location">
    <subcellularLocation>
        <location evidence="1 14">Mitochondrion inner membrane</location>
        <topology evidence="1 14">Single-pass membrane protein</topology>
        <orientation evidence="1 14">Matrix side</orientation>
    </subcellularLocation>
</comment>
<evidence type="ECO:0000256" key="5">
    <source>
        <dbReference type="ARBA" id="ARBA00022660"/>
    </source>
</evidence>